<dbReference type="InterPro" id="IPR051606">
    <property type="entry name" value="Polyketide_Oxido-like"/>
</dbReference>
<dbReference type="Gene3D" id="3.40.50.720">
    <property type="entry name" value="NAD(P)-binding Rossmann-like Domain"/>
    <property type="match status" value="2"/>
</dbReference>
<dbReference type="PANTHER" id="PTHR43355">
    <property type="entry name" value="FLAVIN REDUCTASE (NADPH)"/>
    <property type="match status" value="1"/>
</dbReference>
<organism evidence="3 4">
    <name type="scientific">Lithohypha guttulata</name>
    <dbReference type="NCBI Taxonomy" id="1690604"/>
    <lineage>
        <taxon>Eukaryota</taxon>
        <taxon>Fungi</taxon>
        <taxon>Dikarya</taxon>
        <taxon>Ascomycota</taxon>
        <taxon>Pezizomycotina</taxon>
        <taxon>Eurotiomycetes</taxon>
        <taxon>Chaetothyriomycetidae</taxon>
        <taxon>Chaetothyriales</taxon>
        <taxon>Trichomeriaceae</taxon>
        <taxon>Lithohypha</taxon>
    </lineage>
</organism>
<name>A0ABR0KM38_9EURO</name>
<evidence type="ECO:0000259" key="2">
    <source>
        <dbReference type="Pfam" id="PF13460"/>
    </source>
</evidence>
<feature type="domain" description="NAD(P)-binding" evidence="2">
    <location>
        <begin position="7"/>
        <end position="104"/>
    </location>
</feature>
<evidence type="ECO:0000313" key="4">
    <source>
        <dbReference type="Proteomes" id="UP001345013"/>
    </source>
</evidence>
<evidence type="ECO:0000313" key="3">
    <source>
        <dbReference type="EMBL" id="KAK5100253.1"/>
    </source>
</evidence>
<protein>
    <recommendedName>
        <fullName evidence="2">NAD(P)-binding domain-containing protein</fullName>
    </recommendedName>
</protein>
<dbReference type="SUPFAM" id="SSF51735">
    <property type="entry name" value="NAD(P)-binding Rossmann-fold domains"/>
    <property type="match status" value="1"/>
</dbReference>
<reference evidence="3 4" key="1">
    <citation type="submission" date="2023-08" db="EMBL/GenBank/DDBJ databases">
        <title>Black Yeasts Isolated from many extreme environments.</title>
        <authorList>
            <person name="Coleine C."/>
            <person name="Stajich J.E."/>
            <person name="Selbmann L."/>
        </authorList>
    </citation>
    <scope>NUCLEOTIDE SEQUENCE [LARGE SCALE GENOMIC DNA]</scope>
    <source>
        <strain evidence="3 4">CCFEE 5885</strain>
    </source>
</reference>
<dbReference type="PANTHER" id="PTHR43355:SF2">
    <property type="entry name" value="FLAVIN REDUCTASE (NADPH)"/>
    <property type="match status" value="1"/>
</dbReference>
<dbReference type="Proteomes" id="UP001345013">
    <property type="component" value="Unassembled WGS sequence"/>
</dbReference>
<dbReference type="EMBL" id="JAVRRG010000007">
    <property type="protein sequence ID" value="KAK5100253.1"/>
    <property type="molecule type" value="Genomic_DNA"/>
</dbReference>
<sequence length="311" mass="33646">MHVAVIGPTGFGGSHVCKELLDRGHVVTGLSRTPEKLGKHENYKPVTLDFSQAPIERLVEAFKGADVLVNAYNPPGGPGMYTLETFLETGRKIVLAVKAAGKGPYLVTIGGTGSLALGPKYPYQTAADSRDFWLAYRRAVADSEAATSHMEDRLGAGPMADAMRAYRRARTALKAGEADETDRKTIQDVEDAVKFGENPVPDLPLAARASFLWYEDNESFRWSFVSPPPQYRPGPRTGRYEVVRDVVPLAAASGAESSDDNEFEGRLAGASAADLAVAIADEIDKQEKVGWHWSVVASLDDDSYMPTNVTV</sequence>
<comment type="caution">
    <text evidence="3">The sequence shown here is derived from an EMBL/GenBank/DDBJ whole genome shotgun (WGS) entry which is preliminary data.</text>
</comment>
<dbReference type="InterPro" id="IPR036291">
    <property type="entry name" value="NAD(P)-bd_dom_sf"/>
</dbReference>
<gene>
    <name evidence="3" type="ORF">LTR24_001048</name>
</gene>
<evidence type="ECO:0000256" key="1">
    <source>
        <dbReference type="ARBA" id="ARBA00038376"/>
    </source>
</evidence>
<dbReference type="Pfam" id="PF13460">
    <property type="entry name" value="NAD_binding_10"/>
    <property type="match status" value="1"/>
</dbReference>
<dbReference type="InterPro" id="IPR016040">
    <property type="entry name" value="NAD(P)-bd_dom"/>
</dbReference>
<comment type="similarity">
    <text evidence="1">Belongs to the avfA family.</text>
</comment>
<keyword evidence="4" id="KW-1185">Reference proteome</keyword>
<proteinExistence type="inferred from homology"/>
<accession>A0ABR0KM38</accession>